<dbReference type="InterPro" id="IPR003700">
    <property type="entry name" value="Pantoate_hydroxy_MeTrfase"/>
</dbReference>
<dbReference type="Gene3D" id="3.20.20.60">
    <property type="entry name" value="Phosphoenolpyruvate-binding domains"/>
    <property type="match status" value="1"/>
</dbReference>
<gene>
    <name evidence="7" type="ORF">BS47DRAFT_1373275</name>
</gene>
<accession>A0A9P6DUJ9</accession>
<dbReference type="GO" id="GO:0003864">
    <property type="term" value="F:3-methyl-2-oxobutanoate hydroxymethyltransferase activity"/>
    <property type="evidence" value="ECO:0007669"/>
    <property type="project" value="UniProtKB-EC"/>
</dbReference>
<keyword evidence="6" id="KW-0566">Pantothenate biosynthesis</keyword>
<comment type="caution">
    <text evidence="7">The sequence shown here is derived from an EMBL/GenBank/DDBJ whole genome shotgun (WGS) entry which is preliminary data.</text>
</comment>
<dbReference type="GO" id="GO:0005739">
    <property type="term" value="C:mitochondrion"/>
    <property type="evidence" value="ECO:0007669"/>
    <property type="project" value="TreeGrafter"/>
</dbReference>
<dbReference type="AlphaFoldDB" id="A0A9P6DUJ9"/>
<comment type="pathway">
    <text evidence="1 6">Cofactor biosynthesis; (R)-pantothenate biosynthesis; (R)-pantoate from 3-methyl-2-oxobutanoate: step 1/2.</text>
</comment>
<evidence type="ECO:0000256" key="2">
    <source>
        <dbReference type="ARBA" id="ARBA00008676"/>
    </source>
</evidence>
<dbReference type="PIRSF" id="PIRSF000388">
    <property type="entry name" value="Pantoate_hydroxy_MeTrfase"/>
    <property type="match status" value="1"/>
</dbReference>
<dbReference type="SUPFAM" id="SSF51621">
    <property type="entry name" value="Phosphoenolpyruvate/pyruvate domain"/>
    <property type="match status" value="1"/>
</dbReference>
<dbReference type="Proteomes" id="UP000886523">
    <property type="component" value="Unassembled WGS sequence"/>
</dbReference>
<evidence type="ECO:0000256" key="4">
    <source>
        <dbReference type="ARBA" id="ARBA00022679"/>
    </source>
</evidence>
<evidence type="ECO:0000256" key="3">
    <source>
        <dbReference type="ARBA" id="ARBA00012618"/>
    </source>
</evidence>
<reference evidence="7" key="1">
    <citation type="journal article" date="2020" name="Nat. Commun.">
        <title>Large-scale genome sequencing of mycorrhizal fungi provides insights into the early evolution of symbiotic traits.</title>
        <authorList>
            <person name="Miyauchi S."/>
            <person name="Kiss E."/>
            <person name="Kuo A."/>
            <person name="Drula E."/>
            <person name="Kohler A."/>
            <person name="Sanchez-Garcia M."/>
            <person name="Morin E."/>
            <person name="Andreopoulos B."/>
            <person name="Barry K.W."/>
            <person name="Bonito G."/>
            <person name="Buee M."/>
            <person name="Carver A."/>
            <person name="Chen C."/>
            <person name="Cichocki N."/>
            <person name="Clum A."/>
            <person name="Culley D."/>
            <person name="Crous P.W."/>
            <person name="Fauchery L."/>
            <person name="Girlanda M."/>
            <person name="Hayes R.D."/>
            <person name="Keri Z."/>
            <person name="LaButti K."/>
            <person name="Lipzen A."/>
            <person name="Lombard V."/>
            <person name="Magnuson J."/>
            <person name="Maillard F."/>
            <person name="Murat C."/>
            <person name="Nolan M."/>
            <person name="Ohm R.A."/>
            <person name="Pangilinan J."/>
            <person name="Pereira M.F."/>
            <person name="Perotto S."/>
            <person name="Peter M."/>
            <person name="Pfister S."/>
            <person name="Riley R."/>
            <person name="Sitrit Y."/>
            <person name="Stielow J.B."/>
            <person name="Szollosi G."/>
            <person name="Zifcakova L."/>
            <person name="Stursova M."/>
            <person name="Spatafora J.W."/>
            <person name="Tedersoo L."/>
            <person name="Vaario L.M."/>
            <person name="Yamada A."/>
            <person name="Yan M."/>
            <person name="Wang P."/>
            <person name="Xu J."/>
            <person name="Bruns T."/>
            <person name="Baldrian P."/>
            <person name="Vilgalys R."/>
            <person name="Dunand C."/>
            <person name="Henrissat B."/>
            <person name="Grigoriev I.V."/>
            <person name="Hibbett D."/>
            <person name="Nagy L.G."/>
            <person name="Martin F.M."/>
        </authorList>
    </citation>
    <scope>NUCLEOTIDE SEQUENCE</scope>
    <source>
        <strain evidence="7">UP504</strain>
    </source>
</reference>
<dbReference type="CDD" id="cd06557">
    <property type="entry name" value="KPHMT-like"/>
    <property type="match status" value="1"/>
</dbReference>
<comment type="similarity">
    <text evidence="2 6">Belongs to the PanB family.</text>
</comment>
<dbReference type="Pfam" id="PF02548">
    <property type="entry name" value="Pantoate_transf"/>
    <property type="match status" value="1"/>
</dbReference>
<protein>
    <recommendedName>
        <fullName evidence="3 6">3-methyl-2-oxobutanoate hydroxymethyltransferase</fullName>
        <ecNumber evidence="3 6">2.1.2.11</ecNumber>
    </recommendedName>
</protein>
<evidence type="ECO:0000256" key="1">
    <source>
        <dbReference type="ARBA" id="ARBA00005033"/>
    </source>
</evidence>
<keyword evidence="8" id="KW-1185">Reference proteome</keyword>
<sequence>MYRYLAPPRSLIGAHLHERTARRWMSARPELQSRSRLLNMHEQGKAITMLTAYDYPTGLRSGTNGLAQVALGYDSTTRLTLDEMIHHTRAVARGAKSPFLVVDMPFGTYHTGTRDAIANAVRLVQQGGAEAVKLEGGNEILDIISSLSKIGIPTVGHIGLLPQRHTQSSGYHVQGKDARAAYSLLQNALALQSAGAILLVLEALPHPLATHITRSLSIPTIGIGAGPGTSGQVLVHDDMLGIWNGHRPKFVRVFSEAGRVADEGAASYVSAVRNRSFPDVASESYEMDIQEWEAFLELSATY</sequence>
<dbReference type="GO" id="GO:0000287">
    <property type="term" value="F:magnesium ion binding"/>
    <property type="evidence" value="ECO:0007669"/>
    <property type="project" value="TreeGrafter"/>
</dbReference>
<dbReference type="EC" id="2.1.2.11" evidence="3 6"/>
<evidence type="ECO:0000256" key="5">
    <source>
        <dbReference type="ARBA" id="ARBA00049172"/>
    </source>
</evidence>
<dbReference type="FunFam" id="3.20.20.60:FF:000003">
    <property type="entry name" value="3-methyl-2-oxobutanoate hydroxymethyltransferase"/>
    <property type="match status" value="1"/>
</dbReference>
<dbReference type="GO" id="GO:0015940">
    <property type="term" value="P:pantothenate biosynthetic process"/>
    <property type="evidence" value="ECO:0007669"/>
    <property type="project" value="UniProtKB-KW"/>
</dbReference>
<organism evidence="7 8">
    <name type="scientific">Hydnum rufescens UP504</name>
    <dbReference type="NCBI Taxonomy" id="1448309"/>
    <lineage>
        <taxon>Eukaryota</taxon>
        <taxon>Fungi</taxon>
        <taxon>Dikarya</taxon>
        <taxon>Basidiomycota</taxon>
        <taxon>Agaricomycotina</taxon>
        <taxon>Agaricomycetes</taxon>
        <taxon>Cantharellales</taxon>
        <taxon>Hydnaceae</taxon>
        <taxon>Hydnum</taxon>
    </lineage>
</organism>
<dbReference type="OrthoDB" id="425211at2759"/>
<evidence type="ECO:0000313" key="7">
    <source>
        <dbReference type="EMBL" id="KAF9510685.1"/>
    </source>
</evidence>
<comment type="function">
    <text evidence="6">Catalyzes the reversible reaction in which hydroxymethyl group from 5,10-methylenetetrahydrofolate is transferred onto alpha-ketoisovalerate to form ketopantoate.</text>
</comment>
<dbReference type="NCBIfam" id="TIGR00222">
    <property type="entry name" value="panB"/>
    <property type="match status" value="1"/>
</dbReference>
<evidence type="ECO:0000313" key="8">
    <source>
        <dbReference type="Proteomes" id="UP000886523"/>
    </source>
</evidence>
<dbReference type="InterPro" id="IPR015813">
    <property type="entry name" value="Pyrv/PenolPyrv_kinase-like_dom"/>
</dbReference>
<evidence type="ECO:0000256" key="6">
    <source>
        <dbReference type="RuleBase" id="RU362100"/>
    </source>
</evidence>
<dbReference type="InterPro" id="IPR040442">
    <property type="entry name" value="Pyrv_kinase-like_dom_sf"/>
</dbReference>
<comment type="catalytic activity">
    <reaction evidence="5 6">
        <text>(6R)-5,10-methylene-5,6,7,8-tetrahydrofolate + 3-methyl-2-oxobutanoate + H2O = 2-dehydropantoate + (6S)-5,6,7,8-tetrahydrofolate</text>
        <dbReference type="Rhea" id="RHEA:11824"/>
        <dbReference type="ChEBI" id="CHEBI:11561"/>
        <dbReference type="ChEBI" id="CHEBI:11851"/>
        <dbReference type="ChEBI" id="CHEBI:15377"/>
        <dbReference type="ChEBI" id="CHEBI:15636"/>
        <dbReference type="ChEBI" id="CHEBI:57453"/>
        <dbReference type="EC" id="2.1.2.11"/>
    </reaction>
</comment>
<dbReference type="NCBIfam" id="NF001452">
    <property type="entry name" value="PRK00311.1"/>
    <property type="match status" value="1"/>
</dbReference>
<dbReference type="PANTHER" id="PTHR20881:SF0">
    <property type="entry name" value="3-METHYL-2-OXOBUTANOATE HYDROXYMETHYLTRANSFERASE"/>
    <property type="match status" value="1"/>
</dbReference>
<dbReference type="PANTHER" id="PTHR20881">
    <property type="entry name" value="3-METHYL-2-OXOBUTANOATE HYDROXYMETHYLTRANSFERASE"/>
    <property type="match status" value="1"/>
</dbReference>
<dbReference type="EMBL" id="MU129012">
    <property type="protein sequence ID" value="KAF9510685.1"/>
    <property type="molecule type" value="Genomic_DNA"/>
</dbReference>
<keyword evidence="4 6" id="KW-0808">Transferase</keyword>
<name>A0A9P6DUJ9_9AGAM</name>
<proteinExistence type="inferred from homology"/>
<dbReference type="HAMAP" id="MF_00156">
    <property type="entry name" value="PanB"/>
    <property type="match status" value="1"/>
</dbReference>